<protein>
    <submittedName>
        <fullName evidence="1">Uncharacterized protein</fullName>
    </submittedName>
</protein>
<accession>A0AAW0C4U7</accession>
<organism evidence="1 2">
    <name type="scientific">Paramarasmius palmivorus</name>
    <dbReference type="NCBI Taxonomy" id="297713"/>
    <lineage>
        <taxon>Eukaryota</taxon>
        <taxon>Fungi</taxon>
        <taxon>Dikarya</taxon>
        <taxon>Basidiomycota</taxon>
        <taxon>Agaricomycotina</taxon>
        <taxon>Agaricomycetes</taxon>
        <taxon>Agaricomycetidae</taxon>
        <taxon>Agaricales</taxon>
        <taxon>Marasmiineae</taxon>
        <taxon>Marasmiaceae</taxon>
        <taxon>Paramarasmius</taxon>
    </lineage>
</organism>
<evidence type="ECO:0000313" key="1">
    <source>
        <dbReference type="EMBL" id="KAK7033515.1"/>
    </source>
</evidence>
<dbReference type="Proteomes" id="UP001383192">
    <property type="component" value="Unassembled WGS sequence"/>
</dbReference>
<keyword evidence="2" id="KW-1185">Reference proteome</keyword>
<dbReference type="AlphaFoldDB" id="A0AAW0C4U7"/>
<reference evidence="1 2" key="1">
    <citation type="submission" date="2024-01" db="EMBL/GenBank/DDBJ databases">
        <title>A draft genome for a cacao thread blight-causing isolate of Paramarasmius palmivorus.</title>
        <authorList>
            <person name="Baruah I.K."/>
            <person name="Bukari Y."/>
            <person name="Amoako-Attah I."/>
            <person name="Meinhardt L.W."/>
            <person name="Bailey B.A."/>
            <person name="Cohen S.P."/>
        </authorList>
    </citation>
    <scope>NUCLEOTIDE SEQUENCE [LARGE SCALE GENOMIC DNA]</scope>
    <source>
        <strain evidence="1 2">GH-12</strain>
    </source>
</reference>
<evidence type="ECO:0000313" key="2">
    <source>
        <dbReference type="Proteomes" id="UP001383192"/>
    </source>
</evidence>
<gene>
    <name evidence="1" type="ORF">VNI00_012737</name>
</gene>
<dbReference type="SUPFAM" id="SSF52047">
    <property type="entry name" value="RNI-like"/>
    <property type="match status" value="1"/>
</dbReference>
<name>A0AAW0C4U7_9AGAR</name>
<comment type="caution">
    <text evidence="1">The sequence shown here is derived from an EMBL/GenBank/DDBJ whole genome shotgun (WGS) entry which is preliminary data.</text>
</comment>
<dbReference type="Gene3D" id="3.80.10.10">
    <property type="entry name" value="Ribonuclease Inhibitor"/>
    <property type="match status" value="1"/>
</dbReference>
<proteinExistence type="predicted"/>
<dbReference type="InterPro" id="IPR032675">
    <property type="entry name" value="LRR_dom_sf"/>
</dbReference>
<sequence length="326" mass="36596">MPPYNHALTRLTLGGTESLSRFRDILARIPTLEQLALHLTCEDVVPGGTSTVLDLPSLRHLRISSHYYPIDEWFLALETFRMPALISFSVDHELDLDNASLNFNVQFPGRPYLPFRTGVTSPLHRCTRSLKILTLECDAVSYEESEITSLAQNLPNLTHLRYTTFAPIVGISPCTAHLLASLQVAHLKPSLDIPSPKLKWLEVRELNFRPRFVVELLERVLATAERRTQRAIASGRQSSNIQPLSNIYVWWNKGGAESEADSGSDYDSEHELDQDHEASRALGHVNPVNDLLLARIKALEQDGIICTVEERDIRPAWCEGFPSVGV</sequence>
<dbReference type="EMBL" id="JAYKXP010000061">
    <property type="protein sequence ID" value="KAK7033515.1"/>
    <property type="molecule type" value="Genomic_DNA"/>
</dbReference>